<evidence type="ECO:0000256" key="7">
    <source>
        <dbReference type="ARBA" id="ARBA00023136"/>
    </source>
</evidence>
<dbReference type="EMBL" id="CP036339">
    <property type="protein sequence ID" value="QDT76093.1"/>
    <property type="molecule type" value="Genomic_DNA"/>
</dbReference>
<protein>
    <submittedName>
        <fullName evidence="9">Undecaprenyl-phosphate 4-deoxy-4-formamido-L-arabinose transferase</fullName>
        <ecNumber evidence="9">2.4.2.53</ecNumber>
    </submittedName>
</protein>
<evidence type="ECO:0000256" key="5">
    <source>
        <dbReference type="ARBA" id="ARBA00022985"/>
    </source>
</evidence>
<dbReference type="InterPro" id="IPR001173">
    <property type="entry name" value="Glyco_trans_2-like"/>
</dbReference>
<name>A0A517U665_9BACT</name>
<dbReference type="PANTHER" id="PTHR48090:SF3">
    <property type="entry name" value="UNDECAPRENYL-PHOSPHATE 4-DEOXY-4-FORMAMIDO-L-ARABINOSE TRANSFERASE"/>
    <property type="match status" value="1"/>
</dbReference>
<reference evidence="9 10" key="1">
    <citation type="submission" date="2019-02" db="EMBL/GenBank/DDBJ databases">
        <title>Deep-cultivation of Planctomycetes and their phenomic and genomic characterization uncovers novel biology.</title>
        <authorList>
            <person name="Wiegand S."/>
            <person name="Jogler M."/>
            <person name="Boedeker C."/>
            <person name="Pinto D."/>
            <person name="Vollmers J."/>
            <person name="Rivas-Marin E."/>
            <person name="Kohn T."/>
            <person name="Peeters S.H."/>
            <person name="Heuer A."/>
            <person name="Rast P."/>
            <person name="Oberbeckmann S."/>
            <person name="Bunk B."/>
            <person name="Jeske O."/>
            <person name="Meyerdierks A."/>
            <person name="Storesund J.E."/>
            <person name="Kallscheuer N."/>
            <person name="Luecker S."/>
            <person name="Lage O.M."/>
            <person name="Pohl T."/>
            <person name="Merkel B.J."/>
            <person name="Hornburger P."/>
            <person name="Mueller R.-W."/>
            <person name="Bruemmer F."/>
            <person name="Labrenz M."/>
            <person name="Spormann A.M."/>
            <person name="Op den Camp H."/>
            <person name="Overmann J."/>
            <person name="Amann R."/>
            <person name="Jetten M.S.M."/>
            <person name="Mascher T."/>
            <person name="Medema M.H."/>
            <person name="Devos D.P."/>
            <person name="Kaster A.-K."/>
            <person name="Ovreas L."/>
            <person name="Rohde M."/>
            <person name="Galperin M.Y."/>
            <person name="Jogler C."/>
        </authorList>
    </citation>
    <scope>NUCLEOTIDE SEQUENCE [LARGE SCALE GENOMIC DNA]</scope>
    <source>
        <strain evidence="9 10">I41</strain>
    </source>
</reference>
<dbReference type="Gene3D" id="3.90.550.10">
    <property type="entry name" value="Spore Coat Polysaccharide Biosynthesis Protein SpsA, Chain A"/>
    <property type="match status" value="1"/>
</dbReference>
<evidence type="ECO:0000256" key="1">
    <source>
        <dbReference type="ARBA" id="ARBA00022475"/>
    </source>
</evidence>
<dbReference type="InterPro" id="IPR050256">
    <property type="entry name" value="Glycosyltransferase_2"/>
</dbReference>
<keyword evidence="10" id="KW-1185">Reference proteome</keyword>
<feature type="domain" description="Glycosyltransferase 2-like" evidence="8">
    <location>
        <begin position="21"/>
        <end position="179"/>
    </location>
</feature>
<keyword evidence="3 9" id="KW-0808">Transferase</keyword>
<sequence length="204" mass="21456">MTPLSPIVSPAPVDAPGVSVSLLLPVWNEAGSIARTVAGVDEALARIVPAFEILIIDDGGRDGSSAVAQALAAKNPAVRLVHHEPNRGYGAALKSGFLAATCDLVLFADAAGQCDVARLDRLALLSRAYDIVCGGGVARRQPPMRTAYFKLFNRLQAALSATDLRDAPRGLKLFHRESLLNLTPVAVDLGASATRRQILQQQAG</sequence>
<evidence type="ECO:0000259" key="8">
    <source>
        <dbReference type="Pfam" id="PF00535"/>
    </source>
</evidence>
<keyword evidence="1" id="KW-1003">Cell membrane</keyword>
<keyword evidence="5" id="KW-0448">Lipopolysaccharide biosynthesis</keyword>
<keyword evidence="7" id="KW-0472">Membrane</keyword>
<evidence type="ECO:0000256" key="2">
    <source>
        <dbReference type="ARBA" id="ARBA00022676"/>
    </source>
</evidence>
<evidence type="ECO:0000256" key="3">
    <source>
        <dbReference type="ARBA" id="ARBA00022679"/>
    </source>
</evidence>
<dbReference type="EC" id="2.4.2.53" evidence="9"/>
<dbReference type="PANTHER" id="PTHR48090">
    <property type="entry name" value="UNDECAPRENYL-PHOSPHATE 4-DEOXY-4-FORMAMIDO-L-ARABINOSE TRANSFERASE-RELATED"/>
    <property type="match status" value="1"/>
</dbReference>
<dbReference type="RefSeq" id="WP_145435843.1">
    <property type="nucleotide sequence ID" value="NZ_CP036339.1"/>
</dbReference>
<dbReference type="Proteomes" id="UP000317909">
    <property type="component" value="Chromosome"/>
</dbReference>
<evidence type="ECO:0000313" key="10">
    <source>
        <dbReference type="Proteomes" id="UP000317909"/>
    </source>
</evidence>
<dbReference type="KEGG" id="llh:I41_53380"/>
<evidence type="ECO:0000256" key="4">
    <source>
        <dbReference type="ARBA" id="ARBA00022692"/>
    </source>
</evidence>
<dbReference type="AlphaFoldDB" id="A0A517U665"/>
<dbReference type="CDD" id="cd04179">
    <property type="entry name" value="DPM_DPG-synthase_like"/>
    <property type="match status" value="1"/>
</dbReference>
<dbReference type="Pfam" id="PF00535">
    <property type="entry name" value="Glycos_transf_2"/>
    <property type="match status" value="1"/>
</dbReference>
<dbReference type="OrthoDB" id="9772170at2"/>
<dbReference type="SUPFAM" id="SSF53448">
    <property type="entry name" value="Nucleotide-diphospho-sugar transferases"/>
    <property type="match status" value="1"/>
</dbReference>
<evidence type="ECO:0000256" key="6">
    <source>
        <dbReference type="ARBA" id="ARBA00022989"/>
    </source>
</evidence>
<accession>A0A517U665</accession>
<evidence type="ECO:0000313" key="9">
    <source>
        <dbReference type="EMBL" id="QDT76093.1"/>
    </source>
</evidence>
<keyword evidence="4" id="KW-0812">Transmembrane</keyword>
<keyword evidence="6" id="KW-1133">Transmembrane helix</keyword>
<keyword evidence="2 9" id="KW-0328">Glycosyltransferase</keyword>
<dbReference type="GO" id="GO:0099621">
    <property type="term" value="F:undecaprenyl-phosphate 4-deoxy-4-formamido-L-arabinose transferase activity"/>
    <property type="evidence" value="ECO:0007669"/>
    <property type="project" value="UniProtKB-EC"/>
</dbReference>
<dbReference type="InterPro" id="IPR029044">
    <property type="entry name" value="Nucleotide-diphossugar_trans"/>
</dbReference>
<gene>
    <name evidence="9" type="primary">arnC_4</name>
    <name evidence="9" type="ORF">I41_53380</name>
</gene>
<proteinExistence type="predicted"/>
<dbReference type="GO" id="GO:0009103">
    <property type="term" value="P:lipopolysaccharide biosynthetic process"/>
    <property type="evidence" value="ECO:0007669"/>
    <property type="project" value="UniProtKB-KW"/>
</dbReference>
<organism evidence="9 10">
    <name type="scientific">Lacipirellula limnantheis</name>
    <dbReference type="NCBI Taxonomy" id="2528024"/>
    <lineage>
        <taxon>Bacteria</taxon>
        <taxon>Pseudomonadati</taxon>
        <taxon>Planctomycetota</taxon>
        <taxon>Planctomycetia</taxon>
        <taxon>Pirellulales</taxon>
        <taxon>Lacipirellulaceae</taxon>
        <taxon>Lacipirellula</taxon>
    </lineage>
</organism>
<dbReference type="GO" id="GO:0005886">
    <property type="term" value="C:plasma membrane"/>
    <property type="evidence" value="ECO:0007669"/>
    <property type="project" value="TreeGrafter"/>
</dbReference>